<dbReference type="InterPro" id="IPR011008">
    <property type="entry name" value="Dimeric_a/b-barrel"/>
</dbReference>
<reference evidence="3 4" key="1">
    <citation type="submission" date="2021-11" db="EMBL/GenBank/DDBJ databases">
        <authorList>
            <person name="Huq M.A."/>
        </authorList>
    </citation>
    <scope>NUCLEOTIDE SEQUENCE [LARGE SCALE GENOMIC DNA]</scope>
    <source>
        <strain evidence="3 4">MAHUQ-52</strain>
    </source>
</reference>
<dbReference type="Gene3D" id="3.30.70.1060">
    <property type="entry name" value="Dimeric alpha+beta barrel"/>
    <property type="match status" value="1"/>
</dbReference>
<evidence type="ECO:0000313" key="3">
    <source>
        <dbReference type="EMBL" id="MCC6070585.1"/>
    </source>
</evidence>
<feature type="domain" description="YCII-related" evidence="2">
    <location>
        <begin position="1"/>
        <end position="114"/>
    </location>
</feature>
<protein>
    <submittedName>
        <fullName evidence="3">YciI family protein</fullName>
    </submittedName>
</protein>
<evidence type="ECO:0000313" key="4">
    <source>
        <dbReference type="Proteomes" id="UP001198701"/>
    </source>
</evidence>
<comment type="caution">
    <text evidence="3">The sequence shown here is derived from an EMBL/GenBank/DDBJ whole genome shotgun (WGS) entry which is preliminary data.</text>
</comment>
<dbReference type="RefSeq" id="WP_229431501.1">
    <property type="nucleotide sequence ID" value="NZ_JAJHPV010000009.1"/>
</dbReference>
<proteinExistence type="inferred from homology"/>
<keyword evidence="4" id="KW-1185">Reference proteome</keyword>
<dbReference type="Pfam" id="PF03795">
    <property type="entry name" value="YCII"/>
    <property type="match status" value="1"/>
</dbReference>
<evidence type="ECO:0000259" key="2">
    <source>
        <dbReference type="Pfam" id="PF03795"/>
    </source>
</evidence>
<accession>A0ABS8ITJ6</accession>
<gene>
    <name evidence="3" type="ORF">LMJ30_06390</name>
</gene>
<dbReference type="EMBL" id="JAJHPV010000009">
    <property type="protein sequence ID" value="MCC6070585.1"/>
    <property type="molecule type" value="Genomic_DNA"/>
</dbReference>
<organism evidence="3 4">
    <name type="scientific">Massilia agrisoli</name>
    <dbReference type="NCBI Taxonomy" id="2892444"/>
    <lineage>
        <taxon>Bacteria</taxon>
        <taxon>Pseudomonadati</taxon>
        <taxon>Pseudomonadota</taxon>
        <taxon>Betaproteobacteria</taxon>
        <taxon>Burkholderiales</taxon>
        <taxon>Oxalobacteraceae</taxon>
        <taxon>Telluria group</taxon>
        <taxon>Massilia</taxon>
    </lineage>
</organism>
<dbReference type="PANTHER" id="PTHR35174">
    <property type="entry name" value="BLL7171 PROTEIN-RELATED"/>
    <property type="match status" value="1"/>
</dbReference>
<dbReference type="SUPFAM" id="SSF54909">
    <property type="entry name" value="Dimeric alpha+beta barrel"/>
    <property type="match status" value="1"/>
</dbReference>
<dbReference type="PANTHER" id="PTHR35174:SF4">
    <property type="entry name" value="BLL7163 PROTEIN"/>
    <property type="match status" value="1"/>
</dbReference>
<dbReference type="InterPro" id="IPR005545">
    <property type="entry name" value="YCII"/>
</dbReference>
<sequence length="141" mass="15804">MRFMIIVKATSESEAGKMPSEKLLADMGKYNEELVKAGVMLAGEGLHPSSKGARVKFSGPERTVVDGPFTETKELVAGFWLWEVKSKEEAIEWVKRCPNPMEGDSEIEIRQVFEASDFGDEFTPELRAQEEALREQIAAKH</sequence>
<name>A0ABS8ITJ6_9BURK</name>
<comment type="similarity">
    <text evidence="1">Belongs to the YciI family.</text>
</comment>
<evidence type="ECO:0000256" key="1">
    <source>
        <dbReference type="ARBA" id="ARBA00007689"/>
    </source>
</evidence>
<dbReference type="Proteomes" id="UP001198701">
    <property type="component" value="Unassembled WGS sequence"/>
</dbReference>